<dbReference type="InterPro" id="IPR051161">
    <property type="entry name" value="Mannose-6P_isomerase_type2"/>
</dbReference>
<dbReference type="STRING" id="84698.SAMN04488528_1005130"/>
<dbReference type="RefSeq" id="WP_090039241.1">
    <property type="nucleotide sequence ID" value="NZ_FOKI01000005.1"/>
</dbReference>
<dbReference type="EMBL" id="FOKI01000005">
    <property type="protein sequence ID" value="SFA88651.1"/>
    <property type="molecule type" value="Genomic_DNA"/>
</dbReference>
<protein>
    <recommendedName>
        <fullName evidence="2">mannose-1-phosphate guanylyltransferase</fullName>
        <ecNumber evidence="2">2.7.7.13</ecNumber>
    </recommendedName>
</protein>
<accession>A0A1I0WJ52</accession>
<dbReference type="PANTHER" id="PTHR46390">
    <property type="entry name" value="MANNOSE-1-PHOSPHATE GUANYLYLTRANSFERASE"/>
    <property type="match status" value="1"/>
</dbReference>
<dbReference type="FunFam" id="3.90.550.10:FF:000046">
    <property type="entry name" value="Mannose-1-phosphate guanylyltransferase (GDP)"/>
    <property type="match status" value="1"/>
</dbReference>
<dbReference type="InterPro" id="IPR005835">
    <property type="entry name" value="NTP_transferase_dom"/>
</dbReference>
<reference evidence="9 10" key="1">
    <citation type="submission" date="2016-10" db="EMBL/GenBank/DDBJ databases">
        <authorList>
            <person name="de Groot N.N."/>
        </authorList>
    </citation>
    <scope>NUCLEOTIDE SEQUENCE [LARGE SCALE GENOMIC DNA]</scope>
    <source>
        <strain evidence="9 10">DSM 12271</strain>
    </source>
</reference>
<dbReference type="PANTHER" id="PTHR46390:SF1">
    <property type="entry name" value="MANNOSE-1-PHOSPHATE GUANYLYLTRANSFERASE"/>
    <property type="match status" value="1"/>
</dbReference>
<keyword evidence="10" id="KW-1185">Reference proteome</keyword>
<evidence type="ECO:0000256" key="2">
    <source>
        <dbReference type="ARBA" id="ARBA00012387"/>
    </source>
</evidence>
<evidence type="ECO:0000256" key="6">
    <source>
        <dbReference type="ARBA" id="ARBA00023134"/>
    </source>
</evidence>
<dbReference type="SUPFAM" id="SSF53448">
    <property type="entry name" value="Nucleotide-diphospho-sugar transferases"/>
    <property type="match status" value="1"/>
</dbReference>
<comment type="similarity">
    <text evidence="1">Belongs to the mannose-6-phosphate isomerase type 2 family.</text>
</comment>
<dbReference type="InterPro" id="IPR029044">
    <property type="entry name" value="Nucleotide-diphossugar_trans"/>
</dbReference>
<dbReference type="SUPFAM" id="SSF159283">
    <property type="entry name" value="Guanosine diphospho-D-mannose pyrophosphorylase/mannose-6-phosphate isomerase linker domain"/>
    <property type="match status" value="1"/>
</dbReference>
<evidence type="ECO:0000256" key="3">
    <source>
        <dbReference type="ARBA" id="ARBA00022679"/>
    </source>
</evidence>
<dbReference type="CDD" id="cd02509">
    <property type="entry name" value="GDP-M1P_Guanylyltransferase"/>
    <property type="match status" value="1"/>
</dbReference>
<name>A0A1I0WJ52_9CLOT</name>
<proteinExistence type="inferred from homology"/>
<keyword evidence="4 9" id="KW-0548">Nucleotidyltransferase</keyword>
<evidence type="ECO:0000256" key="1">
    <source>
        <dbReference type="ARBA" id="ARBA00006115"/>
    </source>
</evidence>
<gene>
    <name evidence="9" type="ORF">SAMN04488528_1005130</name>
</gene>
<dbReference type="GO" id="GO:0004475">
    <property type="term" value="F:mannose-1-phosphate guanylyltransferase (GTP) activity"/>
    <property type="evidence" value="ECO:0007669"/>
    <property type="project" value="UniProtKB-EC"/>
</dbReference>
<evidence type="ECO:0000256" key="7">
    <source>
        <dbReference type="ARBA" id="ARBA00047343"/>
    </source>
</evidence>
<dbReference type="Proteomes" id="UP000198619">
    <property type="component" value="Unassembled WGS sequence"/>
</dbReference>
<evidence type="ECO:0000259" key="8">
    <source>
        <dbReference type="Pfam" id="PF00483"/>
    </source>
</evidence>
<dbReference type="InterPro" id="IPR049577">
    <property type="entry name" value="GMPP_N"/>
</dbReference>
<dbReference type="Gene3D" id="3.90.550.10">
    <property type="entry name" value="Spore Coat Polysaccharide Biosynthesis Protein SpsA, Chain A"/>
    <property type="match status" value="1"/>
</dbReference>
<dbReference type="EC" id="2.7.7.13" evidence="2"/>
<keyword evidence="3 9" id="KW-0808">Transferase</keyword>
<dbReference type="AlphaFoldDB" id="A0A1I0WJ52"/>
<sequence>MLCALIMAGGKGTRFWPLSTENKPKQFLSLLGEETMIQMTVNRIHRVIPYERIFIVTCEEYKKYIQEQLPYIPEENIILEPMGRNTAPCIALSAFEINKKFKNSSMVVLPADHLVRDEERFVSIIRESYGFVDNNPKSIVTIGIKPTRPETGYGYIEYDAKSLNGGLKKVSRFVEKPNIDKAMEYLKNGNFLWNSGIFLWNSNYILELMRQYLKDTYNLLKDVYDGPMEKYDENLKKAYEKAENISVDYAIMEKINNIYVIDGELGWDDVGSWKAISRYNLKDLRENIKMGKVKLINSKNNMVVSSNKKIILADVEDLIVVESDDMIMITKMDNIDKVSSYKDKVQEE</sequence>
<keyword evidence="5" id="KW-0547">Nucleotide-binding</keyword>
<evidence type="ECO:0000313" key="10">
    <source>
        <dbReference type="Proteomes" id="UP000198619"/>
    </source>
</evidence>
<dbReference type="GO" id="GO:0009298">
    <property type="term" value="P:GDP-mannose biosynthetic process"/>
    <property type="evidence" value="ECO:0007669"/>
    <property type="project" value="TreeGrafter"/>
</dbReference>
<evidence type="ECO:0000256" key="5">
    <source>
        <dbReference type="ARBA" id="ARBA00022741"/>
    </source>
</evidence>
<comment type="catalytic activity">
    <reaction evidence="7">
        <text>alpha-D-mannose 1-phosphate + GTP + H(+) = GDP-alpha-D-mannose + diphosphate</text>
        <dbReference type="Rhea" id="RHEA:15229"/>
        <dbReference type="ChEBI" id="CHEBI:15378"/>
        <dbReference type="ChEBI" id="CHEBI:33019"/>
        <dbReference type="ChEBI" id="CHEBI:37565"/>
        <dbReference type="ChEBI" id="CHEBI:57527"/>
        <dbReference type="ChEBI" id="CHEBI:58409"/>
        <dbReference type="EC" id="2.7.7.13"/>
    </reaction>
</comment>
<evidence type="ECO:0000256" key="4">
    <source>
        <dbReference type="ARBA" id="ARBA00022695"/>
    </source>
</evidence>
<dbReference type="Pfam" id="PF00483">
    <property type="entry name" value="NTP_transferase"/>
    <property type="match status" value="1"/>
</dbReference>
<dbReference type="OrthoDB" id="9806359at2"/>
<keyword evidence="6" id="KW-0342">GTP-binding</keyword>
<feature type="domain" description="Nucleotidyl transferase" evidence="8">
    <location>
        <begin position="4"/>
        <end position="284"/>
    </location>
</feature>
<evidence type="ECO:0000313" key="9">
    <source>
        <dbReference type="EMBL" id="SFA88651.1"/>
    </source>
</evidence>
<organism evidence="9 10">
    <name type="scientific">Clostridium frigidicarnis</name>
    <dbReference type="NCBI Taxonomy" id="84698"/>
    <lineage>
        <taxon>Bacteria</taxon>
        <taxon>Bacillati</taxon>
        <taxon>Bacillota</taxon>
        <taxon>Clostridia</taxon>
        <taxon>Eubacteriales</taxon>
        <taxon>Clostridiaceae</taxon>
        <taxon>Clostridium</taxon>
    </lineage>
</organism>
<dbReference type="GO" id="GO:0005525">
    <property type="term" value="F:GTP binding"/>
    <property type="evidence" value="ECO:0007669"/>
    <property type="project" value="UniProtKB-KW"/>
</dbReference>